<evidence type="ECO:0000313" key="1">
    <source>
        <dbReference type="EMBL" id="KAH9802504.1"/>
    </source>
</evidence>
<keyword evidence="2" id="KW-1185">Reference proteome</keyword>
<dbReference type="Proteomes" id="UP000829398">
    <property type="component" value="Chromosome 1"/>
</dbReference>
<dbReference type="EMBL" id="CM039170">
    <property type="protein sequence ID" value="KAH9802504.1"/>
    <property type="molecule type" value="Genomic_DNA"/>
</dbReference>
<reference evidence="2" key="1">
    <citation type="journal article" date="2023" name="Hortic. Res.">
        <title>A chromosome-level phased genome enabling allele-level studies in sweet orange: a case study on citrus Huanglongbing tolerance.</title>
        <authorList>
            <person name="Wu B."/>
            <person name="Yu Q."/>
            <person name="Deng Z."/>
            <person name="Duan Y."/>
            <person name="Luo F."/>
            <person name="Gmitter F. Jr."/>
        </authorList>
    </citation>
    <scope>NUCLEOTIDE SEQUENCE [LARGE SCALE GENOMIC DNA]</scope>
    <source>
        <strain evidence="2">cv. Valencia</strain>
    </source>
</reference>
<accession>A0ACB8NY59</accession>
<proteinExistence type="predicted"/>
<protein>
    <submittedName>
        <fullName evidence="1">Uncharacterized protein</fullName>
    </submittedName>
</protein>
<comment type="caution">
    <text evidence="1">The sequence shown here is derived from an EMBL/GenBank/DDBJ whole genome shotgun (WGS) entry which is preliminary data.</text>
</comment>
<evidence type="ECO:0000313" key="2">
    <source>
        <dbReference type="Proteomes" id="UP000829398"/>
    </source>
</evidence>
<sequence>MTPHQSMPQHRSMPHHRSVYVNSVVNSNVNSTVHLNSTVHVNSAIFPFMLLLSVHKDLKVWTILAPQENCQEGGVGSANYSKINKRETDILADERLRRVLAGEEFTVPDVAKQPIQNLYTETEIVASWLRDCGYNTAWFMWQVNAEEGQTLAELEDFMAIIDKICCFSYDTFAISITQQKSQSGCSEDICDALLGLQSRIIDIKQRMQQVQYIHSGIVDELKSIEAKAGNFPASSSFKDRDTVGLDNRIEELLDLLIEGPPQLSVVAVLDSIGLDKTAFAAEAYNSNYVKHYFDCRAWVQESLPYDADQLLYDIIKLVMPSRRLSEIMKESSEMKKIILHEYIGSSVLITLNQIEIVASFQFENGENIGLDFVPTRGPLRVTYKGWPFYILYHRSISQKENIEEALDEPRGLQVVAYCMLPFYLKLFCLYLSVFPVHFDICTKQLYQLWIAEGFIPDNNEAAAEKYLEQLINGGFVDAGKRSDISRINTCSIPGRCSPALLTVAFEGEFIISPIMDQEVRLRENVKRFTAHEKLNDFGFLDDFDSFLHSLLYLTSGSQYLDPTYCEKICKMFKFLRVLNLGSLVLF</sequence>
<name>A0ACB8NY59_CITSI</name>
<gene>
    <name evidence="1" type="ORF">KPL71_001414</name>
</gene>
<organism evidence="1 2">
    <name type="scientific">Citrus sinensis</name>
    <name type="common">Sweet orange</name>
    <name type="synonym">Citrus aurantium var. sinensis</name>
    <dbReference type="NCBI Taxonomy" id="2711"/>
    <lineage>
        <taxon>Eukaryota</taxon>
        <taxon>Viridiplantae</taxon>
        <taxon>Streptophyta</taxon>
        <taxon>Embryophyta</taxon>
        <taxon>Tracheophyta</taxon>
        <taxon>Spermatophyta</taxon>
        <taxon>Magnoliopsida</taxon>
        <taxon>eudicotyledons</taxon>
        <taxon>Gunneridae</taxon>
        <taxon>Pentapetalae</taxon>
        <taxon>rosids</taxon>
        <taxon>malvids</taxon>
        <taxon>Sapindales</taxon>
        <taxon>Rutaceae</taxon>
        <taxon>Aurantioideae</taxon>
        <taxon>Citrus</taxon>
    </lineage>
</organism>